<dbReference type="EC" id="3.5.2.6" evidence="2 5"/>
<evidence type="ECO:0000256" key="3">
    <source>
        <dbReference type="ARBA" id="ARBA00022801"/>
    </source>
</evidence>
<dbReference type="AlphaFoldDB" id="A0A2W2GP79"/>
<dbReference type="GO" id="GO:0008800">
    <property type="term" value="F:beta-lactamase activity"/>
    <property type="evidence" value="ECO:0007669"/>
    <property type="project" value="UniProtKB-UniRule"/>
</dbReference>
<dbReference type="PROSITE" id="PS00146">
    <property type="entry name" value="BETA_LACTAMASE_A"/>
    <property type="match status" value="1"/>
</dbReference>
<dbReference type="InterPro" id="IPR023650">
    <property type="entry name" value="Beta-lactam_class-A_AS"/>
</dbReference>
<dbReference type="PANTHER" id="PTHR35333">
    <property type="entry name" value="BETA-LACTAMASE"/>
    <property type="match status" value="1"/>
</dbReference>
<reference evidence="9 10" key="1">
    <citation type="submission" date="2018-01" db="EMBL/GenBank/DDBJ databases">
        <title>Draft genome sequence of Sphaerisporangium sp. 7K107.</title>
        <authorList>
            <person name="Sahin N."/>
            <person name="Saygin H."/>
            <person name="Ay H."/>
        </authorList>
    </citation>
    <scope>NUCLEOTIDE SEQUENCE [LARGE SCALE GENOMIC DNA]</scope>
    <source>
        <strain evidence="9 10">7K107</strain>
    </source>
</reference>
<dbReference type="InterPro" id="IPR045155">
    <property type="entry name" value="Beta-lactam_cat"/>
</dbReference>
<keyword evidence="7" id="KW-0732">Signal</keyword>
<comment type="similarity">
    <text evidence="1 5">Belongs to the class-A beta-lactamase family.</text>
</comment>
<dbReference type="InterPro" id="IPR012338">
    <property type="entry name" value="Beta-lactam/transpept-like"/>
</dbReference>
<evidence type="ECO:0000256" key="7">
    <source>
        <dbReference type="SAM" id="SignalP"/>
    </source>
</evidence>
<feature type="domain" description="Beta-lactamase class A catalytic" evidence="8">
    <location>
        <begin position="84"/>
        <end position="304"/>
    </location>
</feature>
<comment type="caution">
    <text evidence="9">The sequence shown here is derived from an EMBL/GenBank/DDBJ whole genome shotgun (WGS) entry which is preliminary data.</text>
</comment>
<evidence type="ECO:0000256" key="2">
    <source>
        <dbReference type="ARBA" id="ARBA00012865"/>
    </source>
</evidence>
<dbReference type="GO" id="GO:0030655">
    <property type="term" value="P:beta-lactam antibiotic catabolic process"/>
    <property type="evidence" value="ECO:0007669"/>
    <property type="project" value="InterPro"/>
</dbReference>
<evidence type="ECO:0000256" key="5">
    <source>
        <dbReference type="RuleBase" id="RU361140"/>
    </source>
</evidence>
<dbReference type="InterPro" id="IPR000871">
    <property type="entry name" value="Beta-lactam_class-A"/>
</dbReference>
<sequence>MRNAWRIPVVPKAALVTSLLVAGGALGGCSAPAAEPPPPRTKAATSAPGTPRAQTATPAVPQVETAAVRRELRALEASFDGRIGAYAIDTATGRTVGHRAGERFPLASTFKAVVAAAVLHKARTSDPGLLKRVVRWAAAEVEPYSPTTQKHVKSGLTIGRLCEAAITQSDNTAGNILLKEIGGPAGLTRYFRSLGDEVSRSDRWEPEMNRWKPGEKRDTTSPAAMAHGFRRLTAGDALNAKDQARFNAWLLANKTGGDRIRAGLPSTWKVGDKTGTGGTYGTANDVAVIWPAKAAAPIVMAVYTSRKAAEADAEEEVLAKTAAILVRALGEN</sequence>
<dbReference type="Gene3D" id="3.40.710.10">
    <property type="entry name" value="DD-peptidase/beta-lactamase superfamily"/>
    <property type="match status" value="1"/>
</dbReference>
<dbReference type="Pfam" id="PF13354">
    <property type="entry name" value="Beta-lactamase2"/>
    <property type="match status" value="1"/>
</dbReference>
<organism evidence="9 10">
    <name type="scientific">Spongiactinospora gelatinilytica</name>
    <dbReference type="NCBI Taxonomy" id="2666298"/>
    <lineage>
        <taxon>Bacteria</taxon>
        <taxon>Bacillati</taxon>
        <taxon>Actinomycetota</taxon>
        <taxon>Actinomycetes</taxon>
        <taxon>Streptosporangiales</taxon>
        <taxon>Streptosporangiaceae</taxon>
        <taxon>Spongiactinospora</taxon>
    </lineage>
</organism>
<feature type="region of interest" description="Disordered" evidence="6">
    <location>
        <begin position="31"/>
        <end position="59"/>
    </location>
</feature>
<accession>A0A2W2GP79</accession>
<dbReference type="Proteomes" id="UP000248544">
    <property type="component" value="Unassembled WGS sequence"/>
</dbReference>
<comment type="catalytic activity">
    <reaction evidence="5">
        <text>a beta-lactam + H2O = a substituted beta-amino acid</text>
        <dbReference type="Rhea" id="RHEA:20401"/>
        <dbReference type="ChEBI" id="CHEBI:15377"/>
        <dbReference type="ChEBI" id="CHEBI:35627"/>
        <dbReference type="ChEBI" id="CHEBI:140347"/>
        <dbReference type="EC" id="3.5.2.6"/>
    </reaction>
</comment>
<proteinExistence type="inferred from homology"/>
<protein>
    <recommendedName>
        <fullName evidence="2 5">Beta-lactamase</fullName>
        <ecNumber evidence="2 5">3.5.2.6</ecNumber>
    </recommendedName>
</protein>
<feature type="chain" id="PRO_5015856195" description="Beta-lactamase" evidence="7">
    <location>
        <begin position="34"/>
        <end position="332"/>
    </location>
</feature>
<evidence type="ECO:0000313" key="9">
    <source>
        <dbReference type="EMBL" id="PZG51346.1"/>
    </source>
</evidence>
<dbReference type="PRINTS" id="PR00118">
    <property type="entry name" value="BLACTAMASEA"/>
</dbReference>
<dbReference type="SUPFAM" id="SSF56601">
    <property type="entry name" value="beta-lactamase/transpeptidase-like"/>
    <property type="match status" value="1"/>
</dbReference>
<keyword evidence="10" id="KW-1185">Reference proteome</keyword>
<name>A0A2W2GP79_9ACTN</name>
<evidence type="ECO:0000256" key="4">
    <source>
        <dbReference type="ARBA" id="ARBA00023251"/>
    </source>
</evidence>
<evidence type="ECO:0000256" key="6">
    <source>
        <dbReference type="SAM" id="MobiDB-lite"/>
    </source>
</evidence>
<dbReference type="PANTHER" id="PTHR35333:SF3">
    <property type="entry name" value="BETA-LACTAMASE-TYPE TRANSPEPTIDASE FOLD CONTAINING PROTEIN"/>
    <property type="match status" value="1"/>
</dbReference>
<dbReference type="EMBL" id="POUA01000047">
    <property type="protein sequence ID" value="PZG51346.1"/>
    <property type="molecule type" value="Genomic_DNA"/>
</dbReference>
<evidence type="ECO:0000259" key="8">
    <source>
        <dbReference type="Pfam" id="PF13354"/>
    </source>
</evidence>
<feature type="compositionally biased region" description="Polar residues" evidence="6">
    <location>
        <begin position="43"/>
        <end position="57"/>
    </location>
</feature>
<keyword evidence="3 5" id="KW-0378">Hydrolase</keyword>
<dbReference type="PROSITE" id="PS51257">
    <property type="entry name" value="PROKAR_LIPOPROTEIN"/>
    <property type="match status" value="1"/>
</dbReference>
<keyword evidence="4 5" id="KW-0046">Antibiotic resistance</keyword>
<gene>
    <name evidence="9" type="ORF">C1I98_08965</name>
</gene>
<evidence type="ECO:0000256" key="1">
    <source>
        <dbReference type="ARBA" id="ARBA00009009"/>
    </source>
</evidence>
<feature type="signal peptide" evidence="7">
    <location>
        <begin position="1"/>
        <end position="33"/>
    </location>
</feature>
<dbReference type="NCBIfam" id="NF033103">
    <property type="entry name" value="bla_class_A"/>
    <property type="match status" value="1"/>
</dbReference>
<dbReference type="GO" id="GO:0046677">
    <property type="term" value="P:response to antibiotic"/>
    <property type="evidence" value="ECO:0007669"/>
    <property type="project" value="UniProtKB-UniRule"/>
</dbReference>
<evidence type="ECO:0000313" key="10">
    <source>
        <dbReference type="Proteomes" id="UP000248544"/>
    </source>
</evidence>